<protein>
    <recommendedName>
        <fullName evidence="4">DUF4160 domain-containing protein</fullName>
    </recommendedName>
</protein>
<name>A0A450SVP7_9GAMM</name>
<dbReference type="EMBL" id="CAADEZ010000308">
    <property type="protein sequence ID" value="VFJ62493.1"/>
    <property type="molecule type" value="Genomic_DNA"/>
</dbReference>
<sequence length="89" mass="10308">MLAISMFYGIIIRMMFMDTRQHHLPHLHLEYQGMEAVISLPDGELLEGNIPAKKLRLVQAWITIHEDELMADWTLAVKGEPVFPIEPLR</sequence>
<evidence type="ECO:0000313" key="1">
    <source>
        <dbReference type="EMBL" id="VFJ57955.1"/>
    </source>
</evidence>
<dbReference type="EMBL" id="CAADFL010000274">
    <property type="protein sequence ID" value="VFK13278.1"/>
    <property type="molecule type" value="Genomic_DNA"/>
</dbReference>
<dbReference type="InterPro" id="IPR025427">
    <property type="entry name" value="DUF4160"/>
</dbReference>
<organism evidence="1">
    <name type="scientific">Candidatus Kentrum sp. FM</name>
    <dbReference type="NCBI Taxonomy" id="2126340"/>
    <lineage>
        <taxon>Bacteria</taxon>
        <taxon>Pseudomonadati</taxon>
        <taxon>Pseudomonadota</taxon>
        <taxon>Gammaproteobacteria</taxon>
        <taxon>Candidatus Kentrum</taxon>
    </lineage>
</organism>
<dbReference type="Pfam" id="PF13711">
    <property type="entry name" value="DUF4160"/>
    <property type="match status" value="1"/>
</dbReference>
<evidence type="ECO:0000313" key="2">
    <source>
        <dbReference type="EMBL" id="VFJ62493.1"/>
    </source>
</evidence>
<evidence type="ECO:0008006" key="4">
    <source>
        <dbReference type="Google" id="ProtNLM"/>
    </source>
</evidence>
<evidence type="ECO:0000313" key="3">
    <source>
        <dbReference type="EMBL" id="VFK13278.1"/>
    </source>
</evidence>
<dbReference type="AlphaFoldDB" id="A0A450SVP7"/>
<gene>
    <name evidence="2" type="ORF">BECKFM1743A_GA0114220_103082</name>
    <name evidence="3" type="ORF">BECKFM1743B_GA0114221_102741</name>
    <name evidence="1" type="ORF">BECKFM1743C_GA0114222_102137</name>
</gene>
<proteinExistence type="predicted"/>
<accession>A0A450SVP7</accession>
<reference evidence="1" key="1">
    <citation type="submission" date="2019-02" db="EMBL/GenBank/DDBJ databases">
        <authorList>
            <person name="Gruber-Vodicka R. H."/>
            <person name="Seah K. B. B."/>
        </authorList>
    </citation>
    <scope>NUCLEOTIDE SEQUENCE</scope>
    <source>
        <strain evidence="2">BECK_BZ163</strain>
        <strain evidence="3">BECK_BZ164</strain>
        <strain evidence="1">BECK_BZ165</strain>
    </source>
</reference>
<dbReference type="EMBL" id="CAADFA010000213">
    <property type="protein sequence ID" value="VFJ57955.1"/>
    <property type="molecule type" value="Genomic_DNA"/>
</dbReference>